<keyword evidence="5" id="KW-1185">Reference proteome</keyword>
<sequence>MNRRKFLHQTAAASAVTTGALAAKSVRKPNILILFADDLGYGDVGYNGCTDLPTLHIDSLAGNGVICTNGYSSCPVCGPSRAGLLSGRYQNSFGFEDNPGPFRQTAETKPGFPLDQKTMADRLKSLGYTTGMVGKQHDGVSPEYNPVHRGFDEFYGFNNGATDYFRPSKLVRGLDSIQMEQDYITDAFGDEAADFIRRHKNEPFFLYTAFNAPHGPMHAKPEHLEQFKHIKDETRRKYVSMVYSMDQNIGKILSELRKHGLEEDTLIFFLSDNGGPKNIAADNGPLRGQKGEFYEGGIHVPYVVQWKGKLPSGTVYKQPVISLDILPTAVTAARGKISKDWNLDGVNLLPHLAGNMKTPPHSELYWRFLFQNCIRTPEWKLVKVKEKDGGKVRDWQLFKITEDPGETKDVIKEYPEVAEKLLKKYEKWSNGLPDPQWGWQPAFCGKVRIDPKSPDKDW</sequence>
<name>A0A6C2TY44_PONDE</name>
<evidence type="ECO:0000259" key="3">
    <source>
        <dbReference type="Pfam" id="PF00884"/>
    </source>
</evidence>
<proteinExistence type="inferred from homology"/>
<comment type="similarity">
    <text evidence="1">Belongs to the sulfatase family.</text>
</comment>
<dbReference type="EMBL" id="CAAHFG010000001">
    <property type="protein sequence ID" value="VGO12600.1"/>
    <property type="molecule type" value="Genomic_DNA"/>
</dbReference>
<dbReference type="SUPFAM" id="SSF53649">
    <property type="entry name" value="Alkaline phosphatase-like"/>
    <property type="match status" value="1"/>
</dbReference>
<dbReference type="InterPro" id="IPR017850">
    <property type="entry name" value="Alkaline_phosphatase_core_sf"/>
</dbReference>
<dbReference type="GO" id="GO:0004065">
    <property type="term" value="F:arylsulfatase activity"/>
    <property type="evidence" value="ECO:0007669"/>
    <property type="project" value="TreeGrafter"/>
</dbReference>
<dbReference type="Pfam" id="PF00884">
    <property type="entry name" value="Sulfatase"/>
    <property type="match status" value="1"/>
</dbReference>
<dbReference type="RefSeq" id="WP_136078248.1">
    <property type="nucleotide sequence ID" value="NZ_CAAHFG010000001.1"/>
</dbReference>
<reference evidence="4 5" key="1">
    <citation type="submission" date="2019-04" db="EMBL/GenBank/DDBJ databases">
        <authorList>
            <person name="Van Vliet M D."/>
        </authorList>
    </citation>
    <scope>NUCLEOTIDE SEQUENCE [LARGE SCALE GENOMIC DNA]</scope>
    <source>
        <strain evidence="4 5">F1</strain>
    </source>
</reference>
<evidence type="ECO:0000313" key="5">
    <source>
        <dbReference type="Proteomes" id="UP000366872"/>
    </source>
</evidence>
<dbReference type="Proteomes" id="UP000366872">
    <property type="component" value="Unassembled WGS sequence"/>
</dbReference>
<dbReference type="PANTHER" id="PTHR42693:SF53">
    <property type="entry name" value="ENDO-4-O-SULFATASE"/>
    <property type="match status" value="1"/>
</dbReference>
<evidence type="ECO:0000313" key="4">
    <source>
        <dbReference type="EMBL" id="VGO12600.1"/>
    </source>
</evidence>
<organism evidence="4 5">
    <name type="scientific">Pontiella desulfatans</name>
    <dbReference type="NCBI Taxonomy" id="2750659"/>
    <lineage>
        <taxon>Bacteria</taxon>
        <taxon>Pseudomonadati</taxon>
        <taxon>Kiritimatiellota</taxon>
        <taxon>Kiritimatiellia</taxon>
        <taxon>Kiritimatiellales</taxon>
        <taxon>Pontiellaceae</taxon>
        <taxon>Pontiella</taxon>
    </lineage>
</organism>
<feature type="domain" description="Sulfatase N-terminal" evidence="3">
    <location>
        <begin position="29"/>
        <end position="333"/>
    </location>
</feature>
<accession>A0A6C2TY44</accession>
<gene>
    <name evidence="4" type="primary">atsA_52</name>
    <name evidence="4" type="ORF">PDESU_01153</name>
</gene>
<dbReference type="PANTHER" id="PTHR42693">
    <property type="entry name" value="ARYLSULFATASE FAMILY MEMBER"/>
    <property type="match status" value="1"/>
</dbReference>
<evidence type="ECO:0000256" key="1">
    <source>
        <dbReference type="ARBA" id="ARBA00008779"/>
    </source>
</evidence>
<dbReference type="InterPro" id="IPR050738">
    <property type="entry name" value="Sulfatase"/>
</dbReference>
<dbReference type="Gene3D" id="3.30.1120.10">
    <property type="match status" value="1"/>
</dbReference>
<dbReference type="InterPro" id="IPR000917">
    <property type="entry name" value="Sulfatase_N"/>
</dbReference>
<evidence type="ECO:0000256" key="2">
    <source>
        <dbReference type="ARBA" id="ARBA00022801"/>
    </source>
</evidence>
<dbReference type="Gene3D" id="3.40.720.10">
    <property type="entry name" value="Alkaline Phosphatase, subunit A"/>
    <property type="match status" value="1"/>
</dbReference>
<dbReference type="AlphaFoldDB" id="A0A6C2TY44"/>
<protein>
    <submittedName>
        <fullName evidence="4">Arylsulfatase</fullName>
    </submittedName>
</protein>
<keyword evidence="2" id="KW-0378">Hydrolase</keyword>